<evidence type="ECO:0000313" key="3">
    <source>
        <dbReference type="Proteomes" id="UP000034805"/>
    </source>
</evidence>
<proteinExistence type="predicted"/>
<protein>
    <submittedName>
        <fullName evidence="2">Uncharacterized protein</fullName>
    </submittedName>
</protein>
<reference evidence="2 3" key="1">
    <citation type="submission" date="2015-08" db="EMBL/GenBank/DDBJ databases">
        <title>The genome of the Asian arowana (Scleropages formosus).</title>
        <authorList>
            <person name="Tan M.H."/>
            <person name="Gan H.M."/>
            <person name="Croft L.J."/>
            <person name="Austin C.M."/>
        </authorList>
    </citation>
    <scope>NUCLEOTIDE SEQUENCE [LARGE SCALE GENOMIC DNA]</scope>
    <source>
        <strain evidence="2">Aro1</strain>
    </source>
</reference>
<feature type="compositionally biased region" description="Basic and acidic residues" evidence="1">
    <location>
        <begin position="180"/>
        <end position="200"/>
    </location>
</feature>
<feature type="region of interest" description="Disordered" evidence="1">
    <location>
        <begin position="154"/>
        <end position="208"/>
    </location>
</feature>
<organism evidence="2 3">
    <name type="scientific">Scleropages formosus</name>
    <name type="common">Asian bonytongue</name>
    <name type="synonym">Osteoglossum formosum</name>
    <dbReference type="NCBI Taxonomy" id="113540"/>
    <lineage>
        <taxon>Eukaryota</taxon>
        <taxon>Metazoa</taxon>
        <taxon>Chordata</taxon>
        <taxon>Craniata</taxon>
        <taxon>Vertebrata</taxon>
        <taxon>Euteleostomi</taxon>
        <taxon>Actinopterygii</taxon>
        <taxon>Neopterygii</taxon>
        <taxon>Teleostei</taxon>
        <taxon>Osteoglossocephala</taxon>
        <taxon>Osteoglossomorpha</taxon>
        <taxon>Osteoglossiformes</taxon>
        <taxon>Osteoglossidae</taxon>
        <taxon>Scleropages</taxon>
    </lineage>
</organism>
<accession>A0A0P7THX8</accession>
<evidence type="ECO:0000313" key="2">
    <source>
        <dbReference type="EMBL" id="KPP60486.1"/>
    </source>
</evidence>
<evidence type="ECO:0000256" key="1">
    <source>
        <dbReference type="SAM" id="MobiDB-lite"/>
    </source>
</evidence>
<gene>
    <name evidence="2" type="ORF">Z043_121512</name>
</gene>
<dbReference type="AlphaFoldDB" id="A0A0P7THX8"/>
<sequence length="208" mass="23026">MHLGGIDAVWLGHRADLESISRHLLGGCVGVSYGQTPLSPTLFKGSLDPSPDPAKKWTQIPILWEVCWGSHSHVGNEGLAPSSPRKCVEHGKQPNSNLSVRSFQKHNWEIGFQTLGLSQERSGHRRSTFRQCAISRLSLSRSTQGSIQQLVLRSDPGAADDQCEDDDPYASGDSSGDDTADSRETLDEVKKQVEEKEYTWHHKRVNGR</sequence>
<dbReference type="Proteomes" id="UP000034805">
    <property type="component" value="Unassembled WGS sequence"/>
</dbReference>
<name>A0A0P7THX8_SCLFO</name>
<comment type="caution">
    <text evidence="2">The sequence shown here is derived from an EMBL/GenBank/DDBJ whole genome shotgun (WGS) entry which is preliminary data.</text>
</comment>
<dbReference type="EMBL" id="JARO02010698">
    <property type="protein sequence ID" value="KPP60486.1"/>
    <property type="molecule type" value="Genomic_DNA"/>
</dbReference>
<feature type="region of interest" description="Disordered" evidence="1">
    <location>
        <begin position="78"/>
        <end position="98"/>
    </location>
</feature>